<dbReference type="RefSeq" id="WP_185766837.1">
    <property type="nucleotide sequence ID" value="NZ_RIBP01000004.1"/>
</dbReference>
<organism evidence="2 3">
    <name type="scientific">Niallia circulans</name>
    <name type="common">Bacillus circulans</name>
    <dbReference type="NCBI Taxonomy" id="1397"/>
    <lineage>
        <taxon>Bacteria</taxon>
        <taxon>Bacillati</taxon>
        <taxon>Bacillota</taxon>
        <taxon>Bacilli</taxon>
        <taxon>Bacillales</taxon>
        <taxon>Bacillaceae</taxon>
        <taxon>Niallia</taxon>
    </lineage>
</organism>
<dbReference type="AlphaFoldDB" id="A0A553SNN9"/>
<evidence type="ECO:0000313" key="2">
    <source>
        <dbReference type="EMBL" id="TRZ38587.1"/>
    </source>
</evidence>
<feature type="transmembrane region" description="Helical" evidence="1">
    <location>
        <begin position="55"/>
        <end position="75"/>
    </location>
</feature>
<keyword evidence="1" id="KW-0812">Transmembrane</keyword>
<protein>
    <submittedName>
        <fullName evidence="2">Uncharacterized protein</fullName>
    </submittedName>
</protein>
<keyword evidence="1" id="KW-1133">Transmembrane helix</keyword>
<comment type="caution">
    <text evidence="2">The sequence shown here is derived from an EMBL/GenBank/DDBJ whole genome shotgun (WGS) entry which is preliminary data.</text>
</comment>
<reference evidence="3" key="1">
    <citation type="submission" date="2018-10" db="EMBL/GenBank/DDBJ databases">
        <title>FDA dAtabase for Regulatory Grade micrObial Sequences (FDA-ARGOS): Supporting development and validation of Infectious Disease Dx tests.</title>
        <authorList>
            <person name="Minogue T."/>
            <person name="Wolcott M."/>
            <person name="Wasieloski L."/>
            <person name="Aguilar W."/>
            <person name="Moore D."/>
            <person name="Tallon L."/>
            <person name="Sadzewicz L."/>
            <person name="Sengamalay N."/>
            <person name="Ott S."/>
            <person name="Godinez A."/>
            <person name="Nagaraj S."/>
            <person name="Vavikolanu K."/>
            <person name="Vyas G."/>
            <person name="Nadendla S."/>
            <person name="George J."/>
            <person name="Sichtig H."/>
        </authorList>
    </citation>
    <scope>NUCLEOTIDE SEQUENCE [LARGE SCALE GENOMIC DNA]</scope>
    <source>
        <strain evidence="3">FDAARGOS_343</strain>
    </source>
</reference>
<evidence type="ECO:0000256" key="1">
    <source>
        <dbReference type="SAM" id="Phobius"/>
    </source>
</evidence>
<name>A0A553SNN9_NIACI</name>
<evidence type="ECO:0000313" key="3">
    <source>
        <dbReference type="Proteomes" id="UP000319837"/>
    </source>
</evidence>
<keyword evidence="1" id="KW-0472">Membrane</keyword>
<dbReference type="Proteomes" id="UP000319837">
    <property type="component" value="Unassembled WGS sequence"/>
</dbReference>
<sequence>MTVISLFEHSLKLELAISELENNHIGRECILAKPIFPEKTEYSFIDPYNNNGMNLFLVSCISMIMMLLGTIYGFVLYLGPIIWGLIGMIAGALVGIFLDVSIKKSKRNKPACSPAEVLLIINCEEDKANMVEMILKKYHTLGIVRL</sequence>
<accession>A0A553SNN9</accession>
<proteinExistence type="predicted"/>
<dbReference type="EMBL" id="RIBP01000004">
    <property type="protein sequence ID" value="TRZ38587.1"/>
    <property type="molecule type" value="Genomic_DNA"/>
</dbReference>
<gene>
    <name evidence="2" type="ORF">CEQ21_24710</name>
</gene>
<feature type="transmembrane region" description="Helical" evidence="1">
    <location>
        <begin position="81"/>
        <end position="100"/>
    </location>
</feature>